<reference evidence="2" key="2">
    <citation type="submission" date="2022-01" db="EMBL/GenBank/DDBJ databases">
        <authorList>
            <person name="Yamashiro T."/>
            <person name="Shiraishi A."/>
            <person name="Satake H."/>
            <person name="Nakayama K."/>
        </authorList>
    </citation>
    <scope>NUCLEOTIDE SEQUENCE</scope>
</reference>
<evidence type="ECO:0000256" key="1">
    <source>
        <dbReference type="SAM" id="MobiDB-lite"/>
    </source>
</evidence>
<evidence type="ECO:0000313" key="3">
    <source>
        <dbReference type="Proteomes" id="UP001151760"/>
    </source>
</evidence>
<accession>A0ABQ5EH87</accession>
<organism evidence="2 3">
    <name type="scientific">Tanacetum coccineum</name>
    <dbReference type="NCBI Taxonomy" id="301880"/>
    <lineage>
        <taxon>Eukaryota</taxon>
        <taxon>Viridiplantae</taxon>
        <taxon>Streptophyta</taxon>
        <taxon>Embryophyta</taxon>
        <taxon>Tracheophyta</taxon>
        <taxon>Spermatophyta</taxon>
        <taxon>Magnoliopsida</taxon>
        <taxon>eudicotyledons</taxon>
        <taxon>Gunneridae</taxon>
        <taxon>Pentapetalae</taxon>
        <taxon>asterids</taxon>
        <taxon>campanulids</taxon>
        <taxon>Asterales</taxon>
        <taxon>Asteraceae</taxon>
        <taxon>Asteroideae</taxon>
        <taxon>Anthemideae</taxon>
        <taxon>Anthemidinae</taxon>
        <taxon>Tanacetum</taxon>
    </lineage>
</organism>
<sequence length="196" mass="22482">MESRVDALMKDAISIIGRSENVFRISSDMMRQLPPKPLRQEAFEDLVMNFILNQEEKVKQLEEYMGVIGSDFMQLSSEVIGKLKEEIKMKENRVKKIKKIMRPSTIRKISGTLPSNTVKNPKLSTSSVLSARSYPIEDPQCLTHVFGSVNTITIHPKQQNDSHDNMAEEEKQEREGDPEDTNTIAYIEERRDTLLL</sequence>
<keyword evidence="3" id="KW-1185">Reference proteome</keyword>
<feature type="compositionally biased region" description="Basic and acidic residues" evidence="1">
    <location>
        <begin position="158"/>
        <end position="175"/>
    </location>
</feature>
<comment type="caution">
    <text evidence="2">The sequence shown here is derived from an EMBL/GenBank/DDBJ whole genome shotgun (WGS) entry which is preliminary data.</text>
</comment>
<proteinExistence type="predicted"/>
<evidence type="ECO:0000313" key="2">
    <source>
        <dbReference type="EMBL" id="GJT50284.1"/>
    </source>
</evidence>
<dbReference type="Proteomes" id="UP001151760">
    <property type="component" value="Unassembled WGS sequence"/>
</dbReference>
<reference evidence="2" key="1">
    <citation type="journal article" date="2022" name="Int. J. Mol. Sci.">
        <title>Draft Genome of Tanacetum Coccineum: Genomic Comparison of Closely Related Tanacetum-Family Plants.</title>
        <authorList>
            <person name="Yamashiro T."/>
            <person name="Shiraishi A."/>
            <person name="Nakayama K."/>
            <person name="Satake H."/>
        </authorList>
    </citation>
    <scope>NUCLEOTIDE SEQUENCE</scope>
</reference>
<protein>
    <submittedName>
        <fullName evidence="2">Uncharacterized protein</fullName>
    </submittedName>
</protein>
<dbReference type="EMBL" id="BQNB010016308">
    <property type="protein sequence ID" value="GJT50284.1"/>
    <property type="molecule type" value="Genomic_DNA"/>
</dbReference>
<feature type="region of interest" description="Disordered" evidence="1">
    <location>
        <begin position="155"/>
        <end position="183"/>
    </location>
</feature>
<name>A0ABQ5EH87_9ASTR</name>
<gene>
    <name evidence="2" type="ORF">Tco_0976441</name>
</gene>